<feature type="domain" description="Major facilitator superfamily (MFS) profile" evidence="7">
    <location>
        <begin position="21"/>
        <end position="418"/>
    </location>
</feature>
<dbReference type="PROSITE" id="PS50850">
    <property type="entry name" value="MFS"/>
    <property type="match status" value="1"/>
</dbReference>
<dbReference type="Pfam" id="PF07690">
    <property type="entry name" value="MFS_1"/>
    <property type="match status" value="1"/>
</dbReference>
<feature type="transmembrane region" description="Helical" evidence="6">
    <location>
        <begin position="392"/>
        <end position="414"/>
    </location>
</feature>
<proteinExistence type="predicted"/>
<dbReference type="PANTHER" id="PTHR42718">
    <property type="entry name" value="MAJOR FACILITATOR SUPERFAMILY MULTIDRUG TRANSPORTER MFSC"/>
    <property type="match status" value="1"/>
</dbReference>
<sequence>MREDISELAREESFPLASRLALVGLAMGLLLSSFNISVVNVALPDLANRLAVSMPAVQWLVVTYLLAMTCLMPMAGWWGDRWGRKPVMLSGICIFSLGTIGCVLAESLTPLIMARLVQGVGAALMISLAMTFVSDLLPASKTGLAMGVLGTTSAVGTALGPVLGGLLITYFHWHALFYVSLPVSILSFLISARQLPDRRSVAPSSVPQGHLWHHLRESTGLQRSCGANFLVSAVIMSTMVVGPFYLSDGIGLTTEQIGLVMAFGPVVAAVTGAPAGKLTDNRGPGFVIRTGLVVMLSGCLLIALLSIWGLSFPGAAAFGYVVPLVMITAGYAMFQAANNTLVMKNVQEGRKGVTSALLNLSRNLGLMAGASVLGWVYLVAMAVAPTGQPQSVVAFAVTFVVSAGLVMLALSGMVRKRT</sequence>
<feature type="transmembrane region" description="Helical" evidence="6">
    <location>
        <begin position="56"/>
        <end position="75"/>
    </location>
</feature>
<dbReference type="InterPro" id="IPR011701">
    <property type="entry name" value="MFS"/>
</dbReference>
<gene>
    <name evidence="8" type="ORF">NNL38_09740</name>
</gene>
<feature type="transmembrane region" description="Helical" evidence="6">
    <location>
        <begin position="364"/>
        <end position="386"/>
    </location>
</feature>
<evidence type="ECO:0000259" key="7">
    <source>
        <dbReference type="PROSITE" id="PS50850"/>
    </source>
</evidence>
<keyword evidence="3 6" id="KW-0812">Transmembrane</keyword>
<evidence type="ECO:0000313" key="8">
    <source>
        <dbReference type="EMBL" id="UTV26645.1"/>
    </source>
</evidence>
<dbReference type="InterPro" id="IPR020846">
    <property type="entry name" value="MFS_dom"/>
</dbReference>
<name>A0ABY5GBS1_9GAMM</name>
<feature type="transmembrane region" description="Helical" evidence="6">
    <location>
        <begin position="144"/>
        <end position="164"/>
    </location>
</feature>
<dbReference type="CDD" id="cd17321">
    <property type="entry name" value="MFS_MMR_MDR_like"/>
    <property type="match status" value="1"/>
</dbReference>
<feature type="transmembrane region" description="Helical" evidence="6">
    <location>
        <begin position="112"/>
        <end position="132"/>
    </location>
</feature>
<organism evidence="8 9">
    <name type="scientific">Photobacterium atrarenae</name>
    <dbReference type="NCBI Taxonomy" id="865757"/>
    <lineage>
        <taxon>Bacteria</taxon>
        <taxon>Pseudomonadati</taxon>
        <taxon>Pseudomonadota</taxon>
        <taxon>Gammaproteobacteria</taxon>
        <taxon>Vibrionales</taxon>
        <taxon>Vibrionaceae</taxon>
        <taxon>Photobacterium</taxon>
    </lineage>
</organism>
<evidence type="ECO:0000256" key="2">
    <source>
        <dbReference type="ARBA" id="ARBA00022448"/>
    </source>
</evidence>
<dbReference type="PANTHER" id="PTHR42718:SF9">
    <property type="entry name" value="MAJOR FACILITATOR SUPERFAMILY MULTIDRUG TRANSPORTER MFSC"/>
    <property type="match status" value="1"/>
</dbReference>
<feature type="transmembrane region" description="Helical" evidence="6">
    <location>
        <begin position="314"/>
        <end position="334"/>
    </location>
</feature>
<keyword evidence="5 6" id="KW-0472">Membrane</keyword>
<feature type="transmembrane region" description="Helical" evidence="6">
    <location>
        <begin position="87"/>
        <end position="106"/>
    </location>
</feature>
<keyword evidence="2" id="KW-0813">Transport</keyword>
<comment type="subcellular location">
    <subcellularLocation>
        <location evidence="1">Membrane</location>
        <topology evidence="1">Multi-pass membrane protein</topology>
    </subcellularLocation>
</comment>
<accession>A0ABY5GBS1</accession>
<reference evidence="8" key="1">
    <citation type="submission" date="2022-07" db="EMBL/GenBank/DDBJ databases">
        <title>Genome sequencing of Photobacterium atrarenae GJH2-4.</title>
        <authorList>
            <person name="Park S.-J."/>
        </authorList>
    </citation>
    <scope>NUCLEOTIDE SEQUENCE</scope>
    <source>
        <strain evidence="8">GJH2-4</strain>
    </source>
</reference>
<protein>
    <submittedName>
        <fullName evidence="8">MFS transporter</fullName>
    </submittedName>
</protein>
<evidence type="ECO:0000256" key="3">
    <source>
        <dbReference type="ARBA" id="ARBA00022692"/>
    </source>
</evidence>
<evidence type="ECO:0000256" key="5">
    <source>
        <dbReference type="ARBA" id="ARBA00023136"/>
    </source>
</evidence>
<evidence type="ECO:0000256" key="4">
    <source>
        <dbReference type="ARBA" id="ARBA00022989"/>
    </source>
</evidence>
<feature type="transmembrane region" description="Helical" evidence="6">
    <location>
        <begin position="225"/>
        <end position="245"/>
    </location>
</feature>
<keyword evidence="9" id="KW-1185">Reference proteome</keyword>
<dbReference type="PRINTS" id="PR01036">
    <property type="entry name" value="TCRTETB"/>
</dbReference>
<evidence type="ECO:0000256" key="1">
    <source>
        <dbReference type="ARBA" id="ARBA00004141"/>
    </source>
</evidence>
<dbReference type="RefSeq" id="WP_255387855.1">
    <property type="nucleotide sequence ID" value="NZ_CP101508.1"/>
</dbReference>
<dbReference type="InterPro" id="IPR036259">
    <property type="entry name" value="MFS_trans_sf"/>
</dbReference>
<feature type="transmembrane region" description="Helical" evidence="6">
    <location>
        <begin position="257"/>
        <end position="275"/>
    </location>
</feature>
<feature type="transmembrane region" description="Helical" evidence="6">
    <location>
        <begin position="170"/>
        <end position="190"/>
    </location>
</feature>
<dbReference type="EMBL" id="CP101508">
    <property type="protein sequence ID" value="UTV26645.1"/>
    <property type="molecule type" value="Genomic_DNA"/>
</dbReference>
<dbReference type="Gene3D" id="1.20.1720.10">
    <property type="entry name" value="Multidrug resistance protein D"/>
    <property type="match status" value="1"/>
</dbReference>
<feature type="transmembrane region" description="Helical" evidence="6">
    <location>
        <begin position="20"/>
        <end position="44"/>
    </location>
</feature>
<evidence type="ECO:0000313" key="9">
    <source>
        <dbReference type="Proteomes" id="UP001057998"/>
    </source>
</evidence>
<evidence type="ECO:0000256" key="6">
    <source>
        <dbReference type="SAM" id="Phobius"/>
    </source>
</evidence>
<feature type="transmembrane region" description="Helical" evidence="6">
    <location>
        <begin position="287"/>
        <end position="308"/>
    </location>
</feature>
<keyword evidence="4 6" id="KW-1133">Transmembrane helix</keyword>
<dbReference type="SUPFAM" id="SSF103473">
    <property type="entry name" value="MFS general substrate transporter"/>
    <property type="match status" value="1"/>
</dbReference>
<dbReference type="Proteomes" id="UP001057998">
    <property type="component" value="Chromosome 1"/>
</dbReference>